<reference evidence="6 7" key="1">
    <citation type="submission" date="2018-09" db="EMBL/GenBank/DDBJ databases">
        <title>The complete genome sequence of Neokomagataea tanensis NBRC 106556(T).</title>
        <authorList>
            <person name="Chua K.-O."/>
            <person name="See-Too W.-S."/>
            <person name="Hong K.-W."/>
            <person name="Yin W.-F."/>
            <person name="Chan K.-G."/>
        </authorList>
    </citation>
    <scope>NUCLEOTIDE SEQUENCE [LARGE SCALE GENOMIC DNA]</scope>
    <source>
        <strain evidence="7">AH13 \ NBRC 106556</strain>
    </source>
</reference>
<protein>
    <submittedName>
        <fullName evidence="6">LysR family transcriptional regulator</fullName>
    </submittedName>
</protein>
<dbReference type="PROSITE" id="PS50931">
    <property type="entry name" value="HTH_LYSR"/>
    <property type="match status" value="1"/>
</dbReference>
<gene>
    <name evidence="6" type="ORF">D5366_08765</name>
</gene>
<feature type="domain" description="HTH lysR-type" evidence="5">
    <location>
        <begin position="1"/>
        <end position="57"/>
    </location>
</feature>
<dbReference type="Gene3D" id="1.10.10.10">
    <property type="entry name" value="Winged helix-like DNA-binding domain superfamily/Winged helix DNA-binding domain"/>
    <property type="match status" value="1"/>
</dbReference>
<dbReference type="GO" id="GO:0005829">
    <property type="term" value="C:cytosol"/>
    <property type="evidence" value="ECO:0007669"/>
    <property type="project" value="TreeGrafter"/>
</dbReference>
<dbReference type="SUPFAM" id="SSF53850">
    <property type="entry name" value="Periplasmic binding protein-like II"/>
    <property type="match status" value="1"/>
</dbReference>
<proteinExistence type="inferred from homology"/>
<keyword evidence="2" id="KW-0805">Transcription regulation</keyword>
<name>A0A4Y6V5S2_9PROT</name>
<evidence type="ECO:0000259" key="5">
    <source>
        <dbReference type="PROSITE" id="PS50931"/>
    </source>
</evidence>
<dbReference type="EMBL" id="CP032485">
    <property type="protein sequence ID" value="QDH25283.1"/>
    <property type="molecule type" value="Genomic_DNA"/>
</dbReference>
<evidence type="ECO:0000313" key="6">
    <source>
        <dbReference type="EMBL" id="QDH25283.1"/>
    </source>
</evidence>
<dbReference type="OrthoDB" id="8479357at2"/>
<dbReference type="InterPro" id="IPR036388">
    <property type="entry name" value="WH-like_DNA-bd_sf"/>
</dbReference>
<evidence type="ECO:0000256" key="3">
    <source>
        <dbReference type="ARBA" id="ARBA00023125"/>
    </source>
</evidence>
<evidence type="ECO:0000256" key="1">
    <source>
        <dbReference type="ARBA" id="ARBA00009437"/>
    </source>
</evidence>
<dbReference type="InterPro" id="IPR050950">
    <property type="entry name" value="HTH-type_LysR_regulators"/>
</dbReference>
<keyword evidence="3" id="KW-0238">DNA-binding</keyword>
<dbReference type="SUPFAM" id="SSF46785">
    <property type="entry name" value="Winged helix' DNA-binding domain"/>
    <property type="match status" value="1"/>
</dbReference>
<dbReference type="InterPro" id="IPR000847">
    <property type="entry name" value="LysR_HTH_N"/>
</dbReference>
<organism evidence="6 7">
    <name type="scientific">Neokomagataea tanensis</name>
    <dbReference type="NCBI Taxonomy" id="661191"/>
    <lineage>
        <taxon>Bacteria</taxon>
        <taxon>Pseudomonadati</taxon>
        <taxon>Pseudomonadota</taxon>
        <taxon>Alphaproteobacteria</taxon>
        <taxon>Acetobacterales</taxon>
        <taxon>Acetobacteraceae</taxon>
        <taxon>Neokomagataea</taxon>
    </lineage>
</organism>
<evidence type="ECO:0000256" key="2">
    <source>
        <dbReference type="ARBA" id="ARBA00023015"/>
    </source>
</evidence>
<dbReference type="RefSeq" id="WP_141493134.1">
    <property type="nucleotide sequence ID" value="NZ_CP032485.1"/>
</dbReference>
<dbReference type="Gene3D" id="3.40.190.290">
    <property type="match status" value="1"/>
</dbReference>
<dbReference type="PANTHER" id="PTHR30419">
    <property type="entry name" value="HTH-TYPE TRANSCRIPTIONAL REGULATOR YBHD"/>
    <property type="match status" value="1"/>
</dbReference>
<dbReference type="KEGG" id="ntn:D5366_08765"/>
<dbReference type="Proteomes" id="UP000317214">
    <property type="component" value="Chromosome"/>
</dbReference>
<dbReference type="Pfam" id="PF00126">
    <property type="entry name" value="HTH_1"/>
    <property type="match status" value="1"/>
</dbReference>
<dbReference type="InterPro" id="IPR005119">
    <property type="entry name" value="LysR_subst-bd"/>
</dbReference>
<keyword evidence="4" id="KW-0804">Transcription</keyword>
<dbReference type="GO" id="GO:0003700">
    <property type="term" value="F:DNA-binding transcription factor activity"/>
    <property type="evidence" value="ECO:0007669"/>
    <property type="project" value="InterPro"/>
</dbReference>
<evidence type="ECO:0000313" key="7">
    <source>
        <dbReference type="Proteomes" id="UP000317214"/>
    </source>
</evidence>
<sequence>MNINLLDFFMKISNEKSIREISRIHDMSSTAVIRKIDQLEHYFRVKIFDRDNGIRLTENGELLQKNIPLILKNISNVHTMLAELRNPNQGKVVIYAGGSVVVDLLSPALCSVQKKYPNIEFEIVITSSSNITKAVVDGTADIGITIFAPETNSRLVHACHQVRHVVFVCPSHPFASREHVSFTDIIKERLAIPDQEFSIRRRLDVIAKYLNIQLKPVFTTSSLEMQRDLAVRNLALLILPEFCFSYECNAEILKKISILDGEDLNTDLEIIINKGRTLTFAARVVLSEIEASVSRLLSGPKSVTG</sequence>
<evidence type="ECO:0000256" key="4">
    <source>
        <dbReference type="ARBA" id="ARBA00023163"/>
    </source>
</evidence>
<dbReference type="InterPro" id="IPR036390">
    <property type="entry name" value="WH_DNA-bd_sf"/>
</dbReference>
<dbReference type="Pfam" id="PF03466">
    <property type="entry name" value="LysR_substrate"/>
    <property type="match status" value="1"/>
</dbReference>
<dbReference type="GO" id="GO:0003677">
    <property type="term" value="F:DNA binding"/>
    <property type="evidence" value="ECO:0007669"/>
    <property type="project" value="UniProtKB-KW"/>
</dbReference>
<comment type="similarity">
    <text evidence="1">Belongs to the LysR transcriptional regulatory family.</text>
</comment>
<accession>A0A4Y6V5S2</accession>
<dbReference type="AlphaFoldDB" id="A0A4Y6V5S2"/>
<keyword evidence="7" id="KW-1185">Reference proteome</keyword>
<dbReference type="PANTHER" id="PTHR30419:SF8">
    <property type="entry name" value="NITROGEN ASSIMILATION TRANSCRIPTIONAL ACTIVATOR-RELATED"/>
    <property type="match status" value="1"/>
</dbReference>